<dbReference type="Pfam" id="PF00436">
    <property type="entry name" value="SSB"/>
    <property type="match status" value="1"/>
</dbReference>
<protein>
    <recommendedName>
        <fullName evidence="2 3">Single-stranded DNA-binding protein</fullName>
        <shortName evidence="2">SSB</shortName>
    </recommendedName>
</protein>
<dbReference type="CDD" id="cd04496">
    <property type="entry name" value="SSB_OBF"/>
    <property type="match status" value="1"/>
</dbReference>
<accession>A0ABZ2RQA3</accession>
<sequence length="140" mass="15775">MNKVLLVGRLTADPKLFSSQNGNQFTQFSIAVNNRTSKDSNNVDFIQLIAWDNIAKFVVDYLSKGTLVSVEAKLSTITRQQNGKNLRNIIVTATSIQVLESKSKIQQRQEITNSVSSEDKNLQNSDNGQNYYTDWVEIDD</sequence>
<dbReference type="PANTHER" id="PTHR10302:SF27">
    <property type="entry name" value="SINGLE-STRANDED DNA-BINDING PROTEIN"/>
    <property type="match status" value="1"/>
</dbReference>
<dbReference type="InterPro" id="IPR000424">
    <property type="entry name" value="Primosome_PriB/ssb"/>
</dbReference>
<dbReference type="InterPro" id="IPR012340">
    <property type="entry name" value="NA-bd_OB-fold"/>
</dbReference>
<dbReference type="Proteomes" id="UP001477443">
    <property type="component" value="Chromosome"/>
</dbReference>
<gene>
    <name evidence="4" type="ORF">WG617_02810</name>
</gene>
<dbReference type="EMBL" id="CP148067">
    <property type="protein sequence ID" value="WXL28928.1"/>
    <property type="molecule type" value="Genomic_DNA"/>
</dbReference>
<evidence type="ECO:0000256" key="3">
    <source>
        <dbReference type="PIRNR" id="PIRNR002070"/>
    </source>
</evidence>
<dbReference type="GO" id="GO:0003677">
    <property type="term" value="F:DNA binding"/>
    <property type="evidence" value="ECO:0007669"/>
    <property type="project" value="UniProtKB-KW"/>
</dbReference>
<comment type="subunit">
    <text evidence="2">Homotetramer.</text>
</comment>
<reference evidence="4" key="1">
    <citation type="submission" date="2024-03" db="EMBL/GenBank/DDBJ databases">
        <title>Complete genome sequence of Mycoplasma felifaucium Z921 isolated from the trachea of a cheetah.</title>
        <authorList>
            <person name="Spergser J."/>
        </authorList>
    </citation>
    <scope>NUCLEOTIDE SEQUENCE [LARGE SCALE GENOMIC DNA]</scope>
    <source>
        <strain evidence="4">Z921</strain>
    </source>
</reference>
<comment type="caution">
    <text evidence="2">Lacks conserved residue(s) required for the propagation of feature annotation.</text>
</comment>
<evidence type="ECO:0000313" key="4">
    <source>
        <dbReference type="EMBL" id="WXL28928.1"/>
    </source>
</evidence>
<evidence type="ECO:0000256" key="1">
    <source>
        <dbReference type="ARBA" id="ARBA00023125"/>
    </source>
</evidence>
<dbReference type="PROSITE" id="PS50935">
    <property type="entry name" value="SSB"/>
    <property type="match status" value="1"/>
</dbReference>
<dbReference type="RefSeq" id="WP_338822486.1">
    <property type="nucleotide sequence ID" value="NZ_CP148067.1"/>
</dbReference>
<dbReference type="PIRSF" id="PIRSF002070">
    <property type="entry name" value="SSB"/>
    <property type="match status" value="1"/>
</dbReference>
<dbReference type="NCBIfam" id="TIGR00621">
    <property type="entry name" value="ssb"/>
    <property type="match status" value="1"/>
</dbReference>
<dbReference type="HAMAP" id="MF_00984">
    <property type="entry name" value="SSB"/>
    <property type="match status" value="1"/>
</dbReference>
<keyword evidence="5" id="KW-1185">Reference proteome</keyword>
<proteinExistence type="inferred from homology"/>
<dbReference type="SUPFAM" id="SSF50249">
    <property type="entry name" value="Nucleic acid-binding proteins"/>
    <property type="match status" value="1"/>
</dbReference>
<dbReference type="PANTHER" id="PTHR10302">
    <property type="entry name" value="SINGLE-STRANDED DNA-BINDING PROTEIN"/>
    <property type="match status" value="1"/>
</dbReference>
<evidence type="ECO:0000256" key="2">
    <source>
        <dbReference type="HAMAP-Rule" id="MF_00984"/>
    </source>
</evidence>
<keyword evidence="1 2" id="KW-0238">DNA-binding</keyword>
<dbReference type="Gene3D" id="2.40.50.140">
    <property type="entry name" value="Nucleic acid-binding proteins"/>
    <property type="match status" value="1"/>
</dbReference>
<evidence type="ECO:0000313" key="5">
    <source>
        <dbReference type="Proteomes" id="UP001477443"/>
    </source>
</evidence>
<organism evidence="4 5">
    <name type="scientific">Mycoplasmopsis felifaucium</name>
    <dbReference type="NCBI Taxonomy" id="35768"/>
    <lineage>
        <taxon>Bacteria</taxon>
        <taxon>Bacillati</taxon>
        <taxon>Mycoplasmatota</taxon>
        <taxon>Mycoplasmoidales</taxon>
        <taxon>Metamycoplasmataceae</taxon>
        <taxon>Mycoplasmopsis</taxon>
    </lineage>
</organism>
<dbReference type="InterPro" id="IPR011344">
    <property type="entry name" value="ssDNA-bd"/>
</dbReference>
<name>A0ABZ2RQA3_9BACT</name>